<keyword evidence="2" id="KW-1208">Phospholipid metabolism</keyword>
<dbReference type="PANTHER" id="PTHR22603:SF93">
    <property type="entry name" value="RE24176P"/>
    <property type="match status" value="1"/>
</dbReference>
<dbReference type="Pfam" id="PF01633">
    <property type="entry name" value="Choline_kinase"/>
    <property type="match status" value="1"/>
</dbReference>
<comment type="similarity">
    <text evidence="3">Belongs to the choline/ethanolamine kinase family.</text>
</comment>
<gene>
    <name evidence="4" type="ORF">PEVE_00005283</name>
</gene>
<keyword evidence="1" id="KW-0443">Lipid metabolism</keyword>
<evidence type="ECO:0000313" key="4">
    <source>
        <dbReference type="EMBL" id="CAH3165311.1"/>
    </source>
</evidence>
<evidence type="ECO:0000256" key="3">
    <source>
        <dbReference type="ARBA" id="ARBA00038211"/>
    </source>
</evidence>
<dbReference type="PANTHER" id="PTHR22603">
    <property type="entry name" value="CHOLINE/ETHANOALAMINE KINASE"/>
    <property type="match status" value="1"/>
</dbReference>
<evidence type="ECO:0000256" key="1">
    <source>
        <dbReference type="ARBA" id="ARBA00023209"/>
    </source>
</evidence>
<accession>A0ABN8QIM6</accession>
<evidence type="ECO:0008006" key="6">
    <source>
        <dbReference type="Google" id="ProtNLM"/>
    </source>
</evidence>
<evidence type="ECO:0000313" key="5">
    <source>
        <dbReference type="Proteomes" id="UP001159427"/>
    </source>
</evidence>
<evidence type="ECO:0000256" key="2">
    <source>
        <dbReference type="ARBA" id="ARBA00023264"/>
    </source>
</evidence>
<reference evidence="4 5" key="1">
    <citation type="submission" date="2022-05" db="EMBL/GenBank/DDBJ databases">
        <authorList>
            <consortium name="Genoscope - CEA"/>
            <person name="William W."/>
        </authorList>
    </citation>
    <scope>NUCLEOTIDE SEQUENCE [LARGE SCALE GENOMIC DNA]</scope>
</reference>
<dbReference type="Gene3D" id="3.30.200.20">
    <property type="entry name" value="Phosphorylase Kinase, domain 1"/>
    <property type="match status" value="1"/>
</dbReference>
<protein>
    <recommendedName>
        <fullName evidence="6">Choline kinase alpha</fullName>
    </recommendedName>
</protein>
<name>A0ABN8QIM6_9CNID</name>
<sequence>MASVCDEIRSEFKTKALKWCRKYLGGSWKNLSLDEFSIERLGGGLTNELYICSLPNYCPVINKEKRKVLLRIYGPLYSELVSSSSALIYNIVIFTLLSEREVGPKLYAVFPRGRLEELLPGKCLASSELACPKISVRIARTLAEYHHMELPLSKEPVFMWKIMSGWCKEVEELHLNEQDKAVTLAKIKSMNLMDEYYFLRNYLEKATTPGPVTFCHNDLQEGNILRIPKDGQANNEEDVDIMFIDFEYSAYNYRAFDLANHFCEWMSDYSVPAPSYFSLSLSKYPSKEQQLLFVRAYLGRNTPINGTICAPTIEETELLDQIDR</sequence>
<dbReference type="EMBL" id="CALNXI010001334">
    <property type="protein sequence ID" value="CAH3165311.1"/>
    <property type="molecule type" value="Genomic_DNA"/>
</dbReference>
<keyword evidence="1" id="KW-0444">Lipid biosynthesis</keyword>
<dbReference type="Gene3D" id="3.90.1200.10">
    <property type="match status" value="1"/>
</dbReference>
<comment type="caution">
    <text evidence="4">The sequence shown here is derived from an EMBL/GenBank/DDBJ whole genome shotgun (WGS) entry which is preliminary data.</text>
</comment>
<proteinExistence type="inferred from homology"/>
<dbReference type="InterPro" id="IPR011009">
    <property type="entry name" value="Kinase-like_dom_sf"/>
</dbReference>
<keyword evidence="5" id="KW-1185">Reference proteome</keyword>
<dbReference type="Proteomes" id="UP001159427">
    <property type="component" value="Unassembled WGS sequence"/>
</dbReference>
<dbReference type="SUPFAM" id="SSF56112">
    <property type="entry name" value="Protein kinase-like (PK-like)"/>
    <property type="match status" value="1"/>
</dbReference>
<keyword evidence="1" id="KW-0594">Phospholipid biosynthesis</keyword>
<organism evidence="4 5">
    <name type="scientific">Porites evermanni</name>
    <dbReference type="NCBI Taxonomy" id="104178"/>
    <lineage>
        <taxon>Eukaryota</taxon>
        <taxon>Metazoa</taxon>
        <taxon>Cnidaria</taxon>
        <taxon>Anthozoa</taxon>
        <taxon>Hexacorallia</taxon>
        <taxon>Scleractinia</taxon>
        <taxon>Fungiina</taxon>
        <taxon>Poritidae</taxon>
        <taxon>Porites</taxon>
    </lineage>
</organism>